<reference evidence="2" key="1">
    <citation type="submission" date="2021-03" db="EMBL/GenBank/DDBJ databases">
        <authorList>
            <consortium name="Genoscope - CEA"/>
            <person name="William W."/>
        </authorList>
    </citation>
    <scope>NUCLEOTIDE SEQUENCE</scope>
    <source>
        <strain evidence="2">Doubled-haploid Pahang</strain>
    </source>
</reference>
<dbReference type="InParanoid" id="A0A804IAW0"/>
<dbReference type="EnsemblPlants" id="Ma03_t11340.1">
    <property type="protein sequence ID" value="Ma03_p11340.1"/>
    <property type="gene ID" value="Ma03_g11340"/>
</dbReference>
<sequence>MADEVPRRAMWAGLRSQLVMLTSQFLTSADDYQRFRAVCKSWRSAIPLRPDHLPTQLPFLLLVSTSEPRFRSAFRLTGASTGNVCSLPNTANMSCIGTSFGWLILLSMEGHLINLFNPVTAEDIRLPSLDGLPFDHVAPDADAAAIVVEKAVLSSDPTLDREFVVVLFIRDVNIGWCTWRQGDESWTTNANPGVQPTSRMRDVVPYGNRMLCAIYGGNDCLAVLQVDPGPPGRATIAAWYGMPTCVPRTYRPTHLVVSNGELLLVTFDYNRTADGEMTPGFRVFRLEAGGINRPAVAIEVEDIDNRILFLSQSSSVSVGAEDLGFQGNAIYFVFKEENEQGEYRSLWNVGVQNLESGEITEVVDSDVPDESGLKWPVRSSDVPRWVPPNLCSYNQ</sequence>
<evidence type="ECO:0000313" key="2">
    <source>
        <dbReference type="EMBL" id="CAG1860055.1"/>
    </source>
</evidence>
<keyword evidence="4" id="KW-1185">Reference proteome</keyword>
<dbReference type="Pfam" id="PF03478">
    <property type="entry name" value="Beta-prop_KIB1-4"/>
    <property type="match status" value="1"/>
</dbReference>
<gene>
    <name evidence="2" type="ORF">GSMUA_303510.1</name>
</gene>
<dbReference type="PANTHER" id="PTHR44259">
    <property type="entry name" value="OS07G0183000 PROTEIN-RELATED"/>
    <property type="match status" value="1"/>
</dbReference>
<proteinExistence type="predicted"/>
<dbReference type="OMA" id="FEIVECC"/>
<dbReference type="AlphaFoldDB" id="A0A804IAW0"/>
<evidence type="ECO:0000313" key="4">
    <source>
        <dbReference type="Proteomes" id="UP000012960"/>
    </source>
</evidence>
<protein>
    <submittedName>
        <fullName evidence="2">(wild Malaysian banana) hypothetical protein</fullName>
    </submittedName>
</protein>
<accession>A0A804IAW0</accession>
<dbReference type="Gramene" id="Ma03_t11340.1">
    <property type="protein sequence ID" value="Ma03_p11340.1"/>
    <property type="gene ID" value="Ma03_g11340"/>
</dbReference>
<dbReference type="InterPro" id="IPR050942">
    <property type="entry name" value="F-box_BR-signaling"/>
</dbReference>
<reference evidence="3" key="2">
    <citation type="submission" date="2021-05" db="UniProtKB">
        <authorList>
            <consortium name="EnsemblPlants"/>
        </authorList>
    </citation>
    <scope>IDENTIFICATION</scope>
    <source>
        <strain evidence="3">subsp. malaccensis</strain>
    </source>
</reference>
<feature type="domain" description="KIB1-4 beta-propeller" evidence="1">
    <location>
        <begin position="86"/>
        <end position="339"/>
    </location>
</feature>
<dbReference type="FunCoup" id="A0A804IAW0">
    <property type="interactions" value="9"/>
</dbReference>
<dbReference type="EMBL" id="HG996466">
    <property type="protein sequence ID" value="CAG1860055.1"/>
    <property type="molecule type" value="Genomic_DNA"/>
</dbReference>
<organism evidence="3 4">
    <name type="scientific">Musa acuminata subsp. malaccensis</name>
    <name type="common">Wild banana</name>
    <name type="synonym">Musa malaccensis</name>
    <dbReference type="NCBI Taxonomy" id="214687"/>
    <lineage>
        <taxon>Eukaryota</taxon>
        <taxon>Viridiplantae</taxon>
        <taxon>Streptophyta</taxon>
        <taxon>Embryophyta</taxon>
        <taxon>Tracheophyta</taxon>
        <taxon>Spermatophyta</taxon>
        <taxon>Magnoliopsida</taxon>
        <taxon>Liliopsida</taxon>
        <taxon>Zingiberales</taxon>
        <taxon>Musaceae</taxon>
        <taxon>Musa</taxon>
    </lineage>
</organism>
<dbReference type="Proteomes" id="UP000012960">
    <property type="component" value="Unplaced"/>
</dbReference>
<name>A0A804IAW0_MUSAM</name>
<evidence type="ECO:0000313" key="3">
    <source>
        <dbReference type="EnsemblPlants" id="Ma03_p11340.1"/>
    </source>
</evidence>
<evidence type="ECO:0000259" key="1">
    <source>
        <dbReference type="Pfam" id="PF03478"/>
    </source>
</evidence>
<dbReference type="PANTHER" id="PTHR44259:SF114">
    <property type="entry name" value="OS06G0707300 PROTEIN"/>
    <property type="match status" value="1"/>
</dbReference>
<dbReference type="InterPro" id="IPR005174">
    <property type="entry name" value="KIB1-4_b-propeller"/>
</dbReference>